<dbReference type="EMBL" id="JAPMXC010000002">
    <property type="protein sequence ID" value="MCY0387966.1"/>
    <property type="molecule type" value="Genomic_DNA"/>
</dbReference>
<organism evidence="1 2">
    <name type="scientific">Robbsia betulipollinis</name>
    <dbReference type="NCBI Taxonomy" id="2981849"/>
    <lineage>
        <taxon>Bacteria</taxon>
        <taxon>Pseudomonadati</taxon>
        <taxon>Pseudomonadota</taxon>
        <taxon>Betaproteobacteria</taxon>
        <taxon>Burkholderiales</taxon>
        <taxon>Burkholderiaceae</taxon>
        <taxon>Robbsia</taxon>
    </lineage>
</organism>
<protein>
    <submittedName>
        <fullName evidence="1">Uncharacterized protein</fullName>
    </submittedName>
</protein>
<keyword evidence="2" id="KW-1185">Reference proteome</keyword>
<name>A0ABT3ZN47_9BURK</name>
<accession>A0ABT3ZN47</accession>
<sequence>MEQARKPVLLTVRSGQGRTPALPVVELADGTPIAGVSSAVLAIDDDGTPVLTIQLRRFSVDAAETDPAPYPWKDLGAPALPYHRA</sequence>
<evidence type="ECO:0000313" key="2">
    <source>
        <dbReference type="Proteomes" id="UP001082899"/>
    </source>
</evidence>
<proteinExistence type="predicted"/>
<evidence type="ECO:0000313" key="1">
    <source>
        <dbReference type="EMBL" id="MCY0387966.1"/>
    </source>
</evidence>
<comment type="caution">
    <text evidence="1">The sequence shown here is derived from an EMBL/GenBank/DDBJ whole genome shotgun (WGS) entry which is preliminary data.</text>
</comment>
<dbReference type="Proteomes" id="UP001082899">
    <property type="component" value="Unassembled WGS sequence"/>
</dbReference>
<gene>
    <name evidence="1" type="ORF">OVY01_12105</name>
</gene>
<dbReference type="RefSeq" id="WP_267847829.1">
    <property type="nucleotide sequence ID" value="NZ_JAPMXC010000002.1"/>
</dbReference>
<reference evidence="1" key="1">
    <citation type="submission" date="2022-11" db="EMBL/GenBank/DDBJ databases">
        <title>Robbsia betulipollinis sp. nov., isolated from pollen of birch (Betula pendula).</title>
        <authorList>
            <person name="Shi H."/>
            <person name="Ambika Manirajan B."/>
            <person name="Ratering S."/>
            <person name="Geissler-Plaum R."/>
            <person name="Schnell S."/>
        </authorList>
    </citation>
    <scope>NUCLEOTIDE SEQUENCE</scope>
    <source>
        <strain evidence="1">Bb-Pol-6</strain>
    </source>
</reference>